<keyword evidence="1" id="KW-1133">Transmembrane helix</keyword>
<keyword evidence="1" id="KW-0472">Membrane</keyword>
<name>A0A834I9D0_RHYFE</name>
<dbReference type="OrthoDB" id="8173371at2759"/>
<proteinExistence type="predicted"/>
<keyword evidence="1" id="KW-0812">Transmembrane</keyword>
<feature type="transmembrane region" description="Helical" evidence="1">
    <location>
        <begin position="29"/>
        <end position="50"/>
    </location>
</feature>
<evidence type="ECO:0000313" key="3">
    <source>
        <dbReference type="Proteomes" id="UP000625711"/>
    </source>
</evidence>
<reference evidence="2" key="1">
    <citation type="submission" date="2020-08" db="EMBL/GenBank/DDBJ databases">
        <title>Genome sequencing and assembly of the red palm weevil Rhynchophorus ferrugineus.</title>
        <authorList>
            <person name="Dias G.B."/>
            <person name="Bergman C.M."/>
            <person name="Manee M."/>
        </authorList>
    </citation>
    <scope>NUCLEOTIDE SEQUENCE</scope>
    <source>
        <strain evidence="2">AA-2017</strain>
        <tissue evidence="2">Whole larva</tissue>
    </source>
</reference>
<accession>A0A834I9D0</accession>
<dbReference type="Proteomes" id="UP000625711">
    <property type="component" value="Unassembled WGS sequence"/>
</dbReference>
<organism evidence="2 3">
    <name type="scientific">Rhynchophorus ferrugineus</name>
    <name type="common">Red palm weevil</name>
    <name type="synonym">Curculio ferrugineus</name>
    <dbReference type="NCBI Taxonomy" id="354439"/>
    <lineage>
        <taxon>Eukaryota</taxon>
        <taxon>Metazoa</taxon>
        <taxon>Ecdysozoa</taxon>
        <taxon>Arthropoda</taxon>
        <taxon>Hexapoda</taxon>
        <taxon>Insecta</taxon>
        <taxon>Pterygota</taxon>
        <taxon>Neoptera</taxon>
        <taxon>Endopterygota</taxon>
        <taxon>Coleoptera</taxon>
        <taxon>Polyphaga</taxon>
        <taxon>Cucujiformia</taxon>
        <taxon>Curculionidae</taxon>
        <taxon>Dryophthorinae</taxon>
        <taxon>Rhynchophorus</taxon>
    </lineage>
</organism>
<dbReference type="EMBL" id="JAACXV010005093">
    <property type="protein sequence ID" value="KAF7276905.1"/>
    <property type="molecule type" value="Genomic_DNA"/>
</dbReference>
<sequence length="173" mass="19261">MRPCKGNTFLFLGDKNVARVSGIWKVLHITFYVAIAINSFISSMAAGNVFQTFKYNCILHCSDIIFERETFQSDFVPVEDVSGNFTNSSQILGDNTTELSTNITDITEASPTTIKTIEKKNDTIIFRNESHVFINQEGSVVLVRSKIDVRKTVFASHSYSMCPKGGKGDTNKT</sequence>
<gene>
    <name evidence="2" type="ORF">GWI33_009667</name>
</gene>
<keyword evidence="3" id="KW-1185">Reference proteome</keyword>
<dbReference type="AlphaFoldDB" id="A0A834I9D0"/>
<evidence type="ECO:0000313" key="2">
    <source>
        <dbReference type="EMBL" id="KAF7276905.1"/>
    </source>
</evidence>
<comment type="caution">
    <text evidence="2">The sequence shown here is derived from an EMBL/GenBank/DDBJ whole genome shotgun (WGS) entry which is preliminary data.</text>
</comment>
<evidence type="ECO:0000256" key="1">
    <source>
        <dbReference type="SAM" id="Phobius"/>
    </source>
</evidence>
<protein>
    <submittedName>
        <fullName evidence="2">Uncharacterized protein</fullName>
    </submittedName>
</protein>